<comment type="subcellular location">
    <subcellularLocation>
        <location evidence="1">Cell inner membrane</location>
    </subcellularLocation>
</comment>
<dbReference type="KEGG" id="ima:PO878_09510"/>
<sequence>MARPDPTYLAYRAGSAVSRALPARAVPAAADVAGRVASRVLPSRRLIVERNLRRVHGDDLDGAALARAVDGTFSSYAHYWLESFRLPGSDPDLLDEKMTVVGLEHVQAGLDAGTGSILALPHLGAWEWAAFWLTEVKGMDVSVVVEPIEPPELADWFVGLREALGMEVITLGPHAGAACSKALKQNRVLALLCDRDLGGGGIPVDLLGEATTLPGGPATLALRTGAPLIPAIVTFDIDGGHLGQADPPLDTTRTGSLRQDVARVTQDLAHALERLIRRAPDQWHLLQPNWPSDHAALAAAGLAPPPEPSSPDT</sequence>
<evidence type="ECO:0000256" key="4">
    <source>
        <dbReference type="ARBA" id="ARBA00022679"/>
    </source>
</evidence>
<dbReference type="GO" id="GO:0005886">
    <property type="term" value="C:plasma membrane"/>
    <property type="evidence" value="ECO:0007669"/>
    <property type="project" value="UniProtKB-SubCell"/>
</dbReference>
<evidence type="ECO:0000256" key="6">
    <source>
        <dbReference type="ARBA" id="ARBA00023315"/>
    </source>
</evidence>
<evidence type="ECO:0000313" key="7">
    <source>
        <dbReference type="EMBL" id="WCO68960.1"/>
    </source>
</evidence>
<dbReference type="AlphaFoldDB" id="A0AAE9Y8E3"/>
<accession>A0AAE9Y8E3</accession>
<gene>
    <name evidence="7" type="ORF">PO878_09510</name>
</gene>
<dbReference type="Pfam" id="PF03279">
    <property type="entry name" value="Lip_A_acyltrans"/>
    <property type="match status" value="1"/>
</dbReference>
<keyword evidence="4" id="KW-0808">Transferase</keyword>
<keyword evidence="6 7" id="KW-0012">Acyltransferase</keyword>
<organism evidence="7 8">
    <name type="scientific">Iamia majanohamensis</name>
    <dbReference type="NCBI Taxonomy" id="467976"/>
    <lineage>
        <taxon>Bacteria</taxon>
        <taxon>Bacillati</taxon>
        <taxon>Actinomycetota</taxon>
        <taxon>Acidimicrobiia</taxon>
        <taxon>Acidimicrobiales</taxon>
        <taxon>Iamiaceae</taxon>
        <taxon>Iamia</taxon>
    </lineage>
</organism>
<dbReference type="NCBIfam" id="NF005919">
    <property type="entry name" value="PRK07920.1"/>
    <property type="match status" value="1"/>
</dbReference>
<dbReference type="GO" id="GO:0016746">
    <property type="term" value="F:acyltransferase activity"/>
    <property type="evidence" value="ECO:0007669"/>
    <property type="project" value="UniProtKB-KW"/>
</dbReference>
<dbReference type="InterPro" id="IPR004960">
    <property type="entry name" value="LipA_acyltrans"/>
</dbReference>
<evidence type="ECO:0000256" key="2">
    <source>
        <dbReference type="ARBA" id="ARBA00022475"/>
    </source>
</evidence>
<dbReference type="PANTHER" id="PTHR30606">
    <property type="entry name" value="LIPID A BIOSYNTHESIS LAUROYL ACYLTRANSFERASE"/>
    <property type="match status" value="1"/>
</dbReference>
<dbReference type="PANTHER" id="PTHR30606:SF10">
    <property type="entry name" value="PHOSPHATIDYLINOSITOL MANNOSIDE ACYLTRANSFERASE"/>
    <property type="match status" value="1"/>
</dbReference>
<dbReference type="Proteomes" id="UP001216390">
    <property type="component" value="Chromosome"/>
</dbReference>
<dbReference type="GO" id="GO:0009247">
    <property type="term" value="P:glycolipid biosynthetic process"/>
    <property type="evidence" value="ECO:0007669"/>
    <property type="project" value="UniProtKB-ARBA"/>
</dbReference>
<keyword evidence="8" id="KW-1185">Reference proteome</keyword>
<evidence type="ECO:0000256" key="5">
    <source>
        <dbReference type="ARBA" id="ARBA00023136"/>
    </source>
</evidence>
<dbReference type="EMBL" id="CP116942">
    <property type="protein sequence ID" value="WCO68960.1"/>
    <property type="molecule type" value="Genomic_DNA"/>
</dbReference>
<evidence type="ECO:0000313" key="8">
    <source>
        <dbReference type="Proteomes" id="UP001216390"/>
    </source>
</evidence>
<dbReference type="RefSeq" id="WP_272738474.1">
    <property type="nucleotide sequence ID" value="NZ_CP116942.1"/>
</dbReference>
<proteinExistence type="predicted"/>
<name>A0AAE9Y8E3_9ACTN</name>
<keyword evidence="3" id="KW-0997">Cell inner membrane</keyword>
<dbReference type="CDD" id="cd07984">
    <property type="entry name" value="LPLAT_LABLAT-like"/>
    <property type="match status" value="1"/>
</dbReference>
<evidence type="ECO:0000256" key="1">
    <source>
        <dbReference type="ARBA" id="ARBA00004533"/>
    </source>
</evidence>
<reference evidence="7" key="1">
    <citation type="submission" date="2023-01" db="EMBL/GenBank/DDBJ databases">
        <title>The diversity of Class Acidimicrobiia in South China Sea sediment environments and the proposal of Iamia marina sp. nov., a novel species of the genus Iamia.</title>
        <authorList>
            <person name="He Y."/>
            <person name="Tian X."/>
        </authorList>
    </citation>
    <scope>NUCLEOTIDE SEQUENCE</scope>
    <source>
        <strain evidence="7">DSM 19957</strain>
    </source>
</reference>
<keyword evidence="2" id="KW-1003">Cell membrane</keyword>
<keyword evidence="5" id="KW-0472">Membrane</keyword>
<evidence type="ECO:0000256" key="3">
    <source>
        <dbReference type="ARBA" id="ARBA00022519"/>
    </source>
</evidence>
<protein>
    <submittedName>
        <fullName evidence="7">Phosphatidylinositol mannoside acyltransferase</fullName>
    </submittedName>
</protein>